<evidence type="ECO:0000259" key="1">
    <source>
        <dbReference type="Pfam" id="PF01713"/>
    </source>
</evidence>
<evidence type="ECO:0000313" key="3">
    <source>
        <dbReference type="Proteomes" id="UP000615760"/>
    </source>
</evidence>
<dbReference type="EMBL" id="BMJE01000001">
    <property type="protein sequence ID" value="GGB64970.1"/>
    <property type="molecule type" value="Genomic_DNA"/>
</dbReference>
<protein>
    <recommendedName>
        <fullName evidence="1">Smr domain-containing protein</fullName>
    </recommendedName>
</protein>
<dbReference type="InterPro" id="IPR036063">
    <property type="entry name" value="Smr_dom_sf"/>
</dbReference>
<evidence type="ECO:0000313" key="2">
    <source>
        <dbReference type="EMBL" id="GGB64970.1"/>
    </source>
</evidence>
<dbReference type="RefSeq" id="WP_188619273.1">
    <property type="nucleotide sequence ID" value="NZ_BMJE01000001.1"/>
</dbReference>
<organism evidence="2 3">
    <name type="scientific">Flavobacterium suaedae</name>
    <dbReference type="NCBI Taxonomy" id="1767027"/>
    <lineage>
        <taxon>Bacteria</taxon>
        <taxon>Pseudomonadati</taxon>
        <taxon>Bacteroidota</taxon>
        <taxon>Flavobacteriia</taxon>
        <taxon>Flavobacteriales</taxon>
        <taxon>Flavobacteriaceae</taxon>
        <taxon>Flavobacterium</taxon>
    </lineage>
</organism>
<proteinExistence type="predicted"/>
<comment type="caution">
    <text evidence="2">The sequence shown here is derived from an EMBL/GenBank/DDBJ whole genome shotgun (WGS) entry which is preliminary data.</text>
</comment>
<keyword evidence="3" id="KW-1185">Reference proteome</keyword>
<reference evidence="3" key="1">
    <citation type="journal article" date="2019" name="Int. J. Syst. Evol. Microbiol.">
        <title>The Global Catalogue of Microorganisms (GCM) 10K type strain sequencing project: providing services to taxonomists for standard genome sequencing and annotation.</title>
        <authorList>
            <consortium name="The Broad Institute Genomics Platform"/>
            <consortium name="The Broad Institute Genome Sequencing Center for Infectious Disease"/>
            <person name="Wu L."/>
            <person name="Ma J."/>
        </authorList>
    </citation>
    <scope>NUCLEOTIDE SEQUENCE [LARGE SCALE GENOMIC DNA]</scope>
    <source>
        <strain evidence="3">CGMCC 1.15461</strain>
    </source>
</reference>
<dbReference type="InterPro" id="IPR002625">
    <property type="entry name" value="Smr_dom"/>
</dbReference>
<name>A0ABQ1JFC1_9FLAO</name>
<feature type="domain" description="Smr" evidence="1">
    <location>
        <begin position="125"/>
        <end position="184"/>
    </location>
</feature>
<dbReference type="Gene3D" id="3.30.1370.110">
    <property type="match status" value="1"/>
</dbReference>
<dbReference type="Pfam" id="PF01713">
    <property type="entry name" value="Smr"/>
    <property type="match status" value="1"/>
</dbReference>
<sequence>MKTTKFNIGDSVAVLDDSFSGKVKSFKNNRIIIETDEGFELDFDEKELIIVQNNSNDLSGLFSSHNLTSVLKDKEEPKKRSFTKEKRSKKETFALEVDLHIEKLVKSKKGMSNHDILTLQTETAKRQIDFAIRNRIPKVVLIHGVGEGILKAELDFLLGRYEGITFQDANYQKYGLGATEVYIKQNPDR</sequence>
<accession>A0ABQ1JFC1</accession>
<gene>
    <name evidence="2" type="ORF">GCM10007424_01090</name>
</gene>
<dbReference type="Proteomes" id="UP000615760">
    <property type="component" value="Unassembled WGS sequence"/>
</dbReference>